<proteinExistence type="inferred from homology"/>
<reference evidence="5" key="1">
    <citation type="submission" date="2020-12" db="EMBL/GenBank/DDBJ databases">
        <title>Bacterial taxonomy.</title>
        <authorList>
            <person name="Pan X."/>
        </authorList>
    </citation>
    <scope>NUCLEOTIDE SEQUENCE</scope>
    <source>
        <strain evidence="5">B2012</strain>
    </source>
</reference>
<dbReference type="GO" id="GO:0005737">
    <property type="term" value="C:cytoplasm"/>
    <property type="evidence" value="ECO:0007669"/>
    <property type="project" value="TreeGrafter"/>
</dbReference>
<name>A0A934IUA9_9HYPH</name>
<dbReference type="Pfam" id="PF03328">
    <property type="entry name" value="HpcH_HpaI"/>
    <property type="match status" value="1"/>
</dbReference>
<keyword evidence="3" id="KW-0456">Lyase</keyword>
<dbReference type="InterPro" id="IPR005000">
    <property type="entry name" value="Aldolase/citrate-lyase_domain"/>
</dbReference>
<keyword evidence="2" id="KW-0479">Metal-binding</keyword>
<protein>
    <submittedName>
        <fullName evidence="5">2,4-dihydroxyhept-2-ene-1,7-dioic acid aldolase</fullName>
    </submittedName>
</protein>
<dbReference type="GO" id="GO:0016832">
    <property type="term" value="F:aldehyde-lyase activity"/>
    <property type="evidence" value="ECO:0007669"/>
    <property type="project" value="TreeGrafter"/>
</dbReference>
<dbReference type="Gene3D" id="3.20.20.60">
    <property type="entry name" value="Phosphoenolpyruvate-binding domains"/>
    <property type="match status" value="1"/>
</dbReference>
<dbReference type="GO" id="GO:0046872">
    <property type="term" value="F:metal ion binding"/>
    <property type="evidence" value="ECO:0007669"/>
    <property type="project" value="UniProtKB-KW"/>
</dbReference>
<dbReference type="InterPro" id="IPR015813">
    <property type="entry name" value="Pyrv/PenolPyrv_kinase-like_dom"/>
</dbReference>
<dbReference type="InterPro" id="IPR040442">
    <property type="entry name" value="Pyrv_kinase-like_dom_sf"/>
</dbReference>
<dbReference type="EMBL" id="JAEKJA010000048">
    <property type="protein sequence ID" value="MBJ3778880.1"/>
    <property type="molecule type" value="Genomic_DNA"/>
</dbReference>
<comment type="caution">
    <text evidence="5">The sequence shown here is derived from an EMBL/GenBank/DDBJ whole genome shotgun (WGS) entry which is preliminary data.</text>
</comment>
<feature type="domain" description="HpcH/HpaI aldolase/citrate lyase" evidence="4">
    <location>
        <begin position="22"/>
        <end position="234"/>
    </location>
</feature>
<keyword evidence="6" id="KW-1185">Reference proteome</keyword>
<gene>
    <name evidence="5" type="ORF">JCR33_24500</name>
</gene>
<dbReference type="InterPro" id="IPR050251">
    <property type="entry name" value="HpcH-HpaI_aldolase"/>
</dbReference>
<dbReference type="SUPFAM" id="SSF51621">
    <property type="entry name" value="Phosphoenolpyruvate/pyruvate domain"/>
    <property type="match status" value="1"/>
</dbReference>
<evidence type="ECO:0000256" key="2">
    <source>
        <dbReference type="ARBA" id="ARBA00022723"/>
    </source>
</evidence>
<evidence type="ECO:0000256" key="3">
    <source>
        <dbReference type="ARBA" id="ARBA00023239"/>
    </source>
</evidence>
<dbReference type="Proteomes" id="UP000609531">
    <property type="component" value="Unassembled WGS sequence"/>
</dbReference>
<evidence type="ECO:0000259" key="4">
    <source>
        <dbReference type="Pfam" id="PF03328"/>
    </source>
</evidence>
<comment type="similarity">
    <text evidence="1">Belongs to the HpcH/HpaI aldolase family.</text>
</comment>
<dbReference type="PANTHER" id="PTHR30502:SF0">
    <property type="entry name" value="PHOSPHOENOLPYRUVATE CARBOXYLASE FAMILY PROTEIN"/>
    <property type="match status" value="1"/>
</dbReference>
<dbReference type="AlphaFoldDB" id="A0A934IUA9"/>
<evidence type="ECO:0000313" key="5">
    <source>
        <dbReference type="EMBL" id="MBJ3778880.1"/>
    </source>
</evidence>
<sequence>MLDPRAPRLKPALAAGTPLGAVWFTLGSVALVEVARRAAPDLVVIDMQHGLFDRLTLEAAVAAAAAPTLVRTRDDHAASIGEALDAGADGVLVPLVETGEAAAAVAAACRYPPAGRRSGGGIRPLGDFAAHAAHANEGVVAGVMIETAAGVAAAAAIAGSGVDLVFVGTGDLALSLGDAPGGEAHRAACRAVLEACRAAGVACGAFAMSADDAAARIAEGFTLSVVTSDMGLFEDAARAAVARFAEAATPPRRPRRAKRAGR</sequence>
<accession>A0A934IUA9</accession>
<evidence type="ECO:0000256" key="1">
    <source>
        <dbReference type="ARBA" id="ARBA00005568"/>
    </source>
</evidence>
<organism evidence="5 6">
    <name type="scientific">Acuticoccus mangrovi</name>
    <dbReference type="NCBI Taxonomy" id="2796142"/>
    <lineage>
        <taxon>Bacteria</taxon>
        <taxon>Pseudomonadati</taxon>
        <taxon>Pseudomonadota</taxon>
        <taxon>Alphaproteobacteria</taxon>
        <taxon>Hyphomicrobiales</taxon>
        <taxon>Amorphaceae</taxon>
        <taxon>Acuticoccus</taxon>
    </lineage>
</organism>
<evidence type="ECO:0000313" key="6">
    <source>
        <dbReference type="Proteomes" id="UP000609531"/>
    </source>
</evidence>
<dbReference type="RefSeq" id="WP_198884781.1">
    <property type="nucleotide sequence ID" value="NZ_JAEKJA010000048.1"/>
</dbReference>
<dbReference type="PANTHER" id="PTHR30502">
    <property type="entry name" value="2-KETO-3-DEOXY-L-RHAMNONATE ALDOLASE"/>
    <property type="match status" value="1"/>
</dbReference>